<evidence type="ECO:0000256" key="8">
    <source>
        <dbReference type="SAM" id="MobiDB-lite"/>
    </source>
</evidence>
<feature type="compositionally biased region" description="Polar residues" evidence="8">
    <location>
        <begin position="115"/>
        <end position="125"/>
    </location>
</feature>
<dbReference type="GO" id="GO:0006351">
    <property type="term" value="P:DNA-templated transcription"/>
    <property type="evidence" value="ECO:0007669"/>
    <property type="project" value="InterPro"/>
</dbReference>
<evidence type="ECO:0000256" key="5">
    <source>
        <dbReference type="ARBA" id="ARBA00023125"/>
    </source>
</evidence>
<evidence type="ECO:0000313" key="11">
    <source>
        <dbReference type="Proteomes" id="UP000326289"/>
    </source>
</evidence>
<dbReference type="PANTHER" id="PTHR31845:SF19">
    <property type="entry name" value="TRANSCRIPTION FACTOR DOMAIN-CONTAINING PROTEIN"/>
    <property type="match status" value="1"/>
</dbReference>
<dbReference type="SMART" id="SM00066">
    <property type="entry name" value="GAL4"/>
    <property type="match status" value="1"/>
</dbReference>
<dbReference type="PROSITE" id="PS00463">
    <property type="entry name" value="ZN2_CY6_FUNGAL_1"/>
    <property type="match status" value="1"/>
</dbReference>
<dbReference type="SMART" id="SM00906">
    <property type="entry name" value="Fungal_trans"/>
    <property type="match status" value="1"/>
</dbReference>
<dbReference type="AlphaFoldDB" id="A0A5N6ITN4"/>
<evidence type="ECO:0000256" key="7">
    <source>
        <dbReference type="ARBA" id="ARBA00023242"/>
    </source>
</evidence>
<keyword evidence="5" id="KW-0238">DNA-binding</keyword>
<feature type="domain" description="Zn(2)-C6 fungal-type" evidence="9">
    <location>
        <begin position="17"/>
        <end position="49"/>
    </location>
</feature>
<dbReference type="Gene3D" id="4.10.240.10">
    <property type="entry name" value="Zn(2)-C6 fungal-type DNA-binding domain"/>
    <property type="match status" value="1"/>
</dbReference>
<dbReference type="EMBL" id="ML732836">
    <property type="protein sequence ID" value="KAB8270031.1"/>
    <property type="molecule type" value="Genomic_DNA"/>
</dbReference>
<dbReference type="CDD" id="cd12148">
    <property type="entry name" value="fungal_TF_MHR"/>
    <property type="match status" value="1"/>
</dbReference>
<evidence type="ECO:0000256" key="3">
    <source>
        <dbReference type="ARBA" id="ARBA00022833"/>
    </source>
</evidence>
<evidence type="ECO:0000259" key="9">
    <source>
        <dbReference type="PROSITE" id="PS50048"/>
    </source>
</evidence>
<keyword evidence="11" id="KW-1185">Reference proteome</keyword>
<dbReference type="GO" id="GO:0005634">
    <property type="term" value="C:nucleus"/>
    <property type="evidence" value="ECO:0007669"/>
    <property type="project" value="UniProtKB-SubCell"/>
</dbReference>
<sequence length="760" mass="84610">MAPSTATPTDLHRALAACLACRKAKVRCLISQRRDRCDRCITNDFECLFAQTKRARVRAQPYPQRPRPKPRAGEDDNRPSVDEVTPTTNIASSSQNEPSSVHQPRPSNGHRAISVDSQPQVSQRQEPVITNAVRARVIAALATLKGKRGAPFSFVTSGDSPAFSVGPGANDGPARDSEPESFEHSQMTPYSLKLSWLLRPLNTDAHRDMNDNDRWPVGVVKMPTYLSSMTLGQTIKDPVQGGMISPSASKALFEFFMIHMNAKWEYILDPKVDTHDDVQRRSSFLFASILFCASKFANYIDGCIVSATDPFIQSRLCSLARNLAIRTLAEGDRSIETMQAFYLLVCWKDADDDVSYLHSGYAFRILHDLDVEQSDGDGRQVARRRRIWLALYRQDRQQSLFFMRRPSLSQNDEDISVLGDLNTWLKMQYVLPSDFVACCSADLRRIQLKLRGLVQRASSIMLPCLLDLMDTELRAWRSKWKDHFQGKDRPQLNDGPSQNPGWYHLTVLIDLWEHSVRLNVASSILRQSLMASVASCLDSGRHPGDVPMDLDLMTIQQALPPDLPGLTSSIEGAFGTLHHLISFPAEDLRRAPDAVLLLAPNAALFLCLLLCLPGNSSTGPAFQRTAITLIQDITHHIKKAVLSPQDTVALHSAYLDSLVELLNPATSQCSAEQPDLGIQPMYDVPRMDISSNRLDSDDPALQAARVLADGIGSHSYRVASNDNMFTLPEKGVSQNLHMQSLANLLDGDLFWEMPPLEPSM</sequence>
<feature type="region of interest" description="Disordered" evidence="8">
    <location>
        <begin position="160"/>
        <end position="184"/>
    </location>
</feature>
<protein>
    <recommendedName>
        <fullName evidence="9">Zn(2)-C6 fungal-type domain-containing protein</fullName>
    </recommendedName>
</protein>
<keyword evidence="2" id="KW-0479">Metal-binding</keyword>
<dbReference type="CDD" id="cd00067">
    <property type="entry name" value="GAL4"/>
    <property type="match status" value="1"/>
</dbReference>
<gene>
    <name evidence="10" type="ORF">BDV30DRAFT_250921</name>
</gene>
<comment type="subcellular location">
    <subcellularLocation>
        <location evidence="1">Nucleus</location>
    </subcellularLocation>
</comment>
<reference evidence="10 11" key="1">
    <citation type="submission" date="2019-04" db="EMBL/GenBank/DDBJ databases">
        <title>Fungal friends and foes A comparative genomics study of 23 Aspergillus species from section Flavi.</title>
        <authorList>
            <consortium name="DOE Joint Genome Institute"/>
            <person name="Kjaerbolling I."/>
            <person name="Vesth T.C."/>
            <person name="Frisvad J.C."/>
            <person name="Nybo J.L."/>
            <person name="Theobald S."/>
            <person name="Kildgaard S."/>
            <person name="Petersen T.I."/>
            <person name="Kuo A."/>
            <person name="Sato A."/>
            <person name="Lyhne E.K."/>
            <person name="Kogle M.E."/>
            <person name="Wiebenga A."/>
            <person name="Kun R.S."/>
            <person name="Lubbers R.J."/>
            <person name="Makela M.R."/>
            <person name="Barry K."/>
            <person name="Chovatia M."/>
            <person name="Clum A."/>
            <person name="Daum C."/>
            <person name="Haridas S."/>
            <person name="He G."/>
            <person name="LaButti K."/>
            <person name="Lipzen A."/>
            <person name="Mondo S."/>
            <person name="Pangilinan J."/>
            <person name="Riley R."/>
            <person name="Salamov A."/>
            <person name="Simmons B.A."/>
            <person name="Magnuson J.K."/>
            <person name="Henrissat B."/>
            <person name="Mortensen U.H."/>
            <person name="Larsen T.O."/>
            <person name="De vries R.P."/>
            <person name="Grigoriev I.V."/>
            <person name="Machida M."/>
            <person name="Baker S.E."/>
            <person name="Andersen M.R."/>
        </authorList>
    </citation>
    <scope>NUCLEOTIDE SEQUENCE [LARGE SCALE GENOMIC DNA]</scope>
    <source>
        <strain evidence="10 11">CBS 117635</strain>
    </source>
</reference>
<feature type="compositionally biased region" description="Polar residues" evidence="8">
    <location>
        <begin position="85"/>
        <end position="106"/>
    </location>
</feature>
<evidence type="ECO:0000256" key="1">
    <source>
        <dbReference type="ARBA" id="ARBA00004123"/>
    </source>
</evidence>
<accession>A0A5N6ITN4</accession>
<feature type="region of interest" description="Disordered" evidence="8">
    <location>
        <begin position="56"/>
        <end position="127"/>
    </location>
</feature>
<feature type="compositionally biased region" description="Basic and acidic residues" evidence="8">
    <location>
        <begin position="173"/>
        <end position="183"/>
    </location>
</feature>
<dbReference type="GO" id="GO:0009893">
    <property type="term" value="P:positive regulation of metabolic process"/>
    <property type="evidence" value="ECO:0007669"/>
    <property type="project" value="UniProtKB-ARBA"/>
</dbReference>
<dbReference type="Pfam" id="PF04082">
    <property type="entry name" value="Fungal_trans"/>
    <property type="match status" value="1"/>
</dbReference>
<dbReference type="GO" id="GO:0000976">
    <property type="term" value="F:transcription cis-regulatory region binding"/>
    <property type="evidence" value="ECO:0007669"/>
    <property type="project" value="TreeGrafter"/>
</dbReference>
<keyword evidence="7" id="KW-0539">Nucleus</keyword>
<dbReference type="InterPro" id="IPR036864">
    <property type="entry name" value="Zn2-C6_fun-type_DNA-bd_sf"/>
</dbReference>
<keyword evidence="4" id="KW-0805">Transcription regulation</keyword>
<dbReference type="SUPFAM" id="SSF57701">
    <property type="entry name" value="Zn2/Cys6 DNA-binding domain"/>
    <property type="match status" value="1"/>
</dbReference>
<feature type="compositionally biased region" description="Basic and acidic residues" evidence="8">
    <location>
        <begin position="71"/>
        <end position="81"/>
    </location>
</feature>
<dbReference type="InterPro" id="IPR001138">
    <property type="entry name" value="Zn2Cys6_DnaBD"/>
</dbReference>
<dbReference type="PANTHER" id="PTHR31845">
    <property type="entry name" value="FINGER DOMAIN PROTEIN, PUTATIVE-RELATED"/>
    <property type="match status" value="1"/>
</dbReference>
<keyword evidence="6" id="KW-0804">Transcription</keyword>
<keyword evidence="3" id="KW-0862">Zinc</keyword>
<dbReference type="GO" id="GO:0000981">
    <property type="term" value="F:DNA-binding transcription factor activity, RNA polymerase II-specific"/>
    <property type="evidence" value="ECO:0007669"/>
    <property type="project" value="InterPro"/>
</dbReference>
<proteinExistence type="predicted"/>
<evidence type="ECO:0000256" key="6">
    <source>
        <dbReference type="ARBA" id="ARBA00023163"/>
    </source>
</evidence>
<evidence type="ECO:0000256" key="4">
    <source>
        <dbReference type="ARBA" id="ARBA00023015"/>
    </source>
</evidence>
<name>A0A5N6ITN4_9EURO</name>
<dbReference type="PROSITE" id="PS50048">
    <property type="entry name" value="ZN2_CY6_FUNGAL_2"/>
    <property type="match status" value="1"/>
</dbReference>
<evidence type="ECO:0000256" key="2">
    <source>
        <dbReference type="ARBA" id="ARBA00022723"/>
    </source>
</evidence>
<evidence type="ECO:0000313" key="10">
    <source>
        <dbReference type="EMBL" id="KAB8270031.1"/>
    </source>
</evidence>
<dbReference type="InterPro" id="IPR051089">
    <property type="entry name" value="prtT"/>
</dbReference>
<dbReference type="Proteomes" id="UP000326289">
    <property type="component" value="Unassembled WGS sequence"/>
</dbReference>
<dbReference type="InterPro" id="IPR007219">
    <property type="entry name" value="XnlR_reg_dom"/>
</dbReference>
<organism evidence="10 11">
    <name type="scientific">Aspergillus minisclerotigenes</name>
    <dbReference type="NCBI Taxonomy" id="656917"/>
    <lineage>
        <taxon>Eukaryota</taxon>
        <taxon>Fungi</taxon>
        <taxon>Dikarya</taxon>
        <taxon>Ascomycota</taxon>
        <taxon>Pezizomycotina</taxon>
        <taxon>Eurotiomycetes</taxon>
        <taxon>Eurotiomycetidae</taxon>
        <taxon>Eurotiales</taxon>
        <taxon>Aspergillaceae</taxon>
        <taxon>Aspergillus</taxon>
        <taxon>Aspergillus subgen. Circumdati</taxon>
    </lineage>
</organism>
<dbReference type="GO" id="GO:0008270">
    <property type="term" value="F:zinc ion binding"/>
    <property type="evidence" value="ECO:0007669"/>
    <property type="project" value="InterPro"/>
</dbReference>